<accession>A5G5V2</accession>
<organism evidence="2 3">
    <name type="scientific">Geotalea uraniireducens (strain Rf4)</name>
    <name type="common">Geobacter uraniireducens</name>
    <dbReference type="NCBI Taxonomy" id="351605"/>
    <lineage>
        <taxon>Bacteria</taxon>
        <taxon>Pseudomonadati</taxon>
        <taxon>Thermodesulfobacteriota</taxon>
        <taxon>Desulfuromonadia</taxon>
        <taxon>Geobacterales</taxon>
        <taxon>Geobacteraceae</taxon>
        <taxon>Geotalea</taxon>
    </lineage>
</organism>
<dbReference type="HOGENOM" id="CLU_2355699_0_0_7"/>
<evidence type="ECO:0000256" key="1">
    <source>
        <dbReference type="SAM" id="Phobius"/>
    </source>
</evidence>
<sequence>MLIFKLFIALLFSSLFLVFCFQMYQYSITRLREKKQKACLALGIAFSSLGIVGLIYRNSVMIIIGLVLIMLGLRLIAHGLDRIDKKIFIDKFDEDQ</sequence>
<feature type="transmembrane region" description="Helical" evidence="1">
    <location>
        <begin position="62"/>
        <end position="80"/>
    </location>
</feature>
<feature type="transmembrane region" description="Helical" evidence="1">
    <location>
        <begin position="6"/>
        <end position="26"/>
    </location>
</feature>
<dbReference type="Proteomes" id="UP000006695">
    <property type="component" value="Chromosome"/>
</dbReference>
<dbReference type="KEGG" id="gur:Gura_2998"/>
<feature type="transmembrane region" description="Helical" evidence="1">
    <location>
        <begin position="38"/>
        <end position="56"/>
    </location>
</feature>
<proteinExistence type="predicted"/>
<gene>
    <name evidence="2" type="ordered locus">Gura_2998</name>
</gene>
<keyword evidence="1" id="KW-1133">Transmembrane helix</keyword>
<reference evidence="2 3" key="1">
    <citation type="submission" date="2007-05" db="EMBL/GenBank/DDBJ databases">
        <title>Complete sequence of Geobacter uraniireducens Rf4.</title>
        <authorList>
            <consortium name="US DOE Joint Genome Institute"/>
            <person name="Copeland A."/>
            <person name="Lucas S."/>
            <person name="Lapidus A."/>
            <person name="Barry K."/>
            <person name="Detter J.C."/>
            <person name="Glavina del Rio T."/>
            <person name="Hammon N."/>
            <person name="Israni S."/>
            <person name="Dalin E."/>
            <person name="Tice H."/>
            <person name="Pitluck S."/>
            <person name="Chertkov O."/>
            <person name="Brettin T."/>
            <person name="Bruce D."/>
            <person name="Han C."/>
            <person name="Schmutz J."/>
            <person name="Larimer F."/>
            <person name="Land M."/>
            <person name="Hauser L."/>
            <person name="Kyrpides N."/>
            <person name="Mikhailova N."/>
            <person name="Shelobolina E."/>
            <person name="Aklujkar M."/>
            <person name="Lovley D."/>
            <person name="Richardson P."/>
        </authorList>
    </citation>
    <scope>NUCLEOTIDE SEQUENCE [LARGE SCALE GENOMIC DNA]</scope>
    <source>
        <strain evidence="2 3">Rf4</strain>
    </source>
</reference>
<keyword evidence="1" id="KW-0812">Transmembrane</keyword>
<dbReference type="AlphaFoldDB" id="A5G5V2"/>
<dbReference type="RefSeq" id="WP_011939839.1">
    <property type="nucleotide sequence ID" value="NC_009483.1"/>
</dbReference>
<evidence type="ECO:0000313" key="3">
    <source>
        <dbReference type="Proteomes" id="UP000006695"/>
    </source>
</evidence>
<name>A5G5V2_GEOUR</name>
<keyword evidence="3" id="KW-1185">Reference proteome</keyword>
<protein>
    <submittedName>
        <fullName evidence="2">Uncharacterized protein</fullName>
    </submittedName>
</protein>
<dbReference type="EMBL" id="CP000698">
    <property type="protein sequence ID" value="ABQ27170.1"/>
    <property type="molecule type" value="Genomic_DNA"/>
</dbReference>
<keyword evidence="1" id="KW-0472">Membrane</keyword>
<evidence type="ECO:0000313" key="2">
    <source>
        <dbReference type="EMBL" id="ABQ27170.1"/>
    </source>
</evidence>